<gene>
    <name evidence="2" type="ORF">SAMN05216325_12228</name>
</gene>
<evidence type="ECO:0000313" key="3">
    <source>
        <dbReference type="Proteomes" id="UP000199459"/>
    </source>
</evidence>
<reference evidence="2 3" key="1">
    <citation type="submission" date="2016-10" db="EMBL/GenBank/DDBJ databases">
        <authorList>
            <person name="de Groot N.N."/>
        </authorList>
    </citation>
    <scope>NUCLEOTIDE SEQUENCE [LARGE SCALE GENOMIC DNA]</scope>
    <source>
        <strain evidence="2 3">Nm22</strain>
    </source>
</reference>
<protein>
    <submittedName>
        <fullName evidence="2">Uncharacterized protein</fullName>
    </submittedName>
</protein>
<evidence type="ECO:0000313" key="2">
    <source>
        <dbReference type="EMBL" id="SEN52532.1"/>
    </source>
</evidence>
<keyword evidence="1" id="KW-0812">Transmembrane</keyword>
<evidence type="ECO:0000256" key="1">
    <source>
        <dbReference type="SAM" id="Phobius"/>
    </source>
</evidence>
<name>A0A1H8H894_9PROT</name>
<dbReference type="EMBL" id="FOCP01000022">
    <property type="protein sequence ID" value="SEN52532.1"/>
    <property type="molecule type" value="Genomic_DNA"/>
</dbReference>
<feature type="transmembrane region" description="Helical" evidence="1">
    <location>
        <begin position="87"/>
        <end position="108"/>
    </location>
</feature>
<dbReference type="Proteomes" id="UP000199459">
    <property type="component" value="Unassembled WGS sequence"/>
</dbReference>
<proteinExistence type="predicted"/>
<feature type="transmembrane region" description="Helical" evidence="1">
    <location>
        <begin position="47"/>
        <end position="66"/>
    </location>
</feature>
<accession>A0A1H8H894</accession>
<dbReference type="AlphaFoldDB" id="A0A1H8H894"/>
<sequence length="111" mass="12234">MKKFFIALPSFLASAFVALPILTCPACWPLYAGLLSALGLSFVDYTPFLFPVTAVLLFISLVSLAWKDMTKSFVKNALRPVFLNHRAIIIPKYVMGIFLVILVITASFSSS</sequence>
<organism evidence="2 3">
    <name type="scientific">Nitrosomonas marina</name>
    <dbReference type="NCBI Taxonomy" id="917"/>
    <lineage>
        <taxon>Bacteria</taxon>
        <taxon>Pseudomonadati</taxon>
        <taxon>Pseudomonadota</taxon>
        <taxon>Betaproteobacteria</taxon>
        <taxon>Nitrosomonadales</taxon>
        <taxon>Nitrosomonadaceae</taxon>
        <taxon>Nitrosomonas</taxon>
    </lineage>
</organism>
<keyword evidence="1" id="KW-1133">Transmembrane helix</keyword>
<keyword evidence="1" id="KW-0472">Membrane</keyword>